<name>D8RJ99_SELML</name>
<feature type="compositionally biased region" description="Polar residues" evidence="1">
    <location>
        <begin position="427"/>
        <end position="436"/>
    </location>
</feature>
<dbReference type="GO" id="GO:0000712">
    <property type="term" value="P:resolution of meiotic recombination intermediates"/>
    <property type="evidence" value="ECO:0000318"/>
    <property type="project" value="GO_Central"/>
</dbReference>
<dbReference type="Gramene" id="EFJ27675">
    <property type="protein sequence ID" value="EFJ27675"/>
    <property type="gene ID" value="SELMODRAFT_411863"/>
</dbReference>
<evidence type="ECO:0000256" key="1">
    <source>
        <dbReference type="SAM" id="MobiDB-lite"/>
    </source>
</evidence>
<dbReference type="KEGG" id="smo:SELMODRAFT_411863"/>
<feature type="compositionally biased region" description="Gly residues" evidence="1">
    <location>
        <begin position="976"/>
        <end position="985"/>
    </location>
</feature>
<feature type="region of interest" description="Disordered" evidence="1">
    <location>
        <begin position="862"/>
        <end position="919"/>
    </location>
</feature>
<dbReference type="eggNOG" id="ENOG502QT2G">
    <property type="taxonomic scope" value="Eukaryota"/>
</dbReference>
<dbReference type="Proteomes" id="UP000001514">
    <property type="component" value="Unassembled WGS sequence"/>
</dbReference>
<dbReference type="PANTHER" id="PTHR35764">
    <property type="entry name" value="PROTEIN SHORTAGE IN CHIASMATA 1"/>
    <property type="match status" value="1"/>
</dbReference>
<dbReference type="EMBL" id="GL377581">
    <property type="protein sequence ID" value="EFJ27675.1"/>
    <property type="molecule type" value="Genomic_DNA"/>
</dbReference>
<feature type="region of interest" description="Disordered" evidence="1">
    <location>
        <begin position="421"/>
        <end position="441"/>
    </location>
</feature>
<evidence type="ECO:0000313" key="2">
    <source>
        <dbReference type="EMBL" id="EFJ27675.1"/>
    </source>
</evidence>
<dbReference type="HOGENOM" id="CLU_301192_0_0_1"/>
<sequence>MRLRYLDADFFDRAAENATLACARSILHVCVLQLQDFDRQQQQQRSQLPEIVLGQAQQQIDERPLPELGACLESLRPGLRDKLLESLLPFKLECRPILPDQVPRAPPTLPCLPIFVLEIPEVDSPEEDFSIQEEIFSAQRELPLEEEEEGELAALDRQAAVLHIEPVEFQPVVVSRNFPSRVSRQIFVLESEEVDFPDLFTSLDGSGMEEHSEELAWDPQALASGLAIQPIDLGILEQLVAPQVFEKLVIIPELSLPYFPSLDQQGPIEESLFGSSTLGKVSMLETKQVDIPEAGLEEHTVAQMVDSLVMQHVQLEFLDNYIVTPQLYEKLVLVPELSLRCHLVKLLPVPALHSSDREEKVEEFIFGTLASLAKYSQPSATDFIYLDWHLSESNTCNDHRCFYFRSRHLWGLVEKIATAPAPHQPGKESSSVSQDSKLPPLEFPTEPIGPARVSEAHVSLDLKVPLRDAKRTDAKRRSGNFGVPGARLPSSQTCTEIFVVNSRLVNKHGLISRRSTYQRILAVEKGGAQVVERELRLPIDVILSPTKCLVFYSPEKLCMHEQANSVEGVSACIESIIDNDMKAISFAFQQCIMVFEGDRRFTTAVLQNVDDVYAAAVGLSIHAQCFVSRDPANTDSIVLSCVKEAQTSATSRTFPRMTESPTVAEAFLTESPAINPLTAHAILSSEKTLAAFIAMAPPEQLAAAKPFAISSQSLQLFKSQCEYGQVERRVGRGQENQDFIEGYGRQGAAEPVGQKAPSCGYRHEFQYFPPAAELDEEWNSGDHFTSVPYFPPAGQLDEDWDESPAIPATHTFETVALDDIEGREGIVSKKCTASGFGFSSNRRQSSSSTSVKDALKSWLSAREQSKKNLKRPPPAAPPLMVHDETPTRSTSSRKRKDATASVPAAAATKEGGGVKRKKPSNDIFTLWENFKYRNQPAATPLLSTSRSFKRPSSSIFSSSPGQNNSSSCSVQQQHKAGGGVAAGGGKRAKRTTI</sequence>
<feature type="region of interest" description="Disordered" evidence="1">
    <location>
        <begin position="942"/>
        <end position="993"/>
    </location>
</feature>
<accession>D8RJ99</accession>
<gene>
    <name evidence="2" type="ORF">SELMODRAFT_411863</name>
</gene>
<dbReference type="PANTHER" id="PTHR35764:SF1">
    <property type="entry name" value="PROTEIN SHORTAGE IN CHIASMATA 1"/>
    <property type="match status" value="1"/>
</dbReference>
<evidence type="ECO:0000313" key="3">
    <source>
        <dbReference type="Proteomes" id="UP000001514"/>
    </source>
</evidence>
<proteinExistence type="predicted"/>
<organism evidence="3">
    <name type="scientific">Selaginella moellendorffii</name>
    <name type="common">Spikemoss</name>
    <dbReference type="NCBI Taxonomy" id="88036"/>
    <lineage>
        <taxon>Eukaryota</taxon>
        <taxon>Viridiplantae</taxon>
        <taxon>Streptophyta</taxon>
        <taxon>Embryophyta</taxon>
        <taxon>Tracheophyta</taxon>
        <taxon>Lycopodiopsida</taxon>
        <taxon>Selaginellales</taxon>
        <taxon>Selaginellaceae</taxon>
        <taxon>Selaginella</taxon>
    </lineage>
</organism>
<dbReference type="InterPro" id="IPR038824">
    <property type="entry name" value="SHOC1-like"/>
</dbReference>
<feature type="compositionally biased region" description="Low complexity" evidence="1">
    <location>
        <begin position="943"/>
        <end position="975"/>
    </location>
</feature>
<dbReference type="OrthoDB" id="2018152at2759"/>
<keyword evidence="3" id="KW-1185">Reference proteome</keyword>
<protein>
    <submittedName>
        <fullName evidence="2">Uncharacterized protein</fullName>
    </submittedName>
</protein>
<dbReference type="InParanoid" id="D8RJ99"/>
<reference evidence="2 3" key="1">
    <citation type="journal article" date="2011" name="Science">
        <title>The Selaginella genome identifies genetic changes associated with the evolution of vascular plants.</title>
        <authorList>
            <person name="Banks J.A."/>
            <person name="Nishiyama T."/>
            <person name="Hasebe M."/>
            <person name="Bowman J.L."/>
            <person name="Gribskov M."/>
            <person name="dePamphilis C."/>
            <person name="Albert V.A."/>
            <person name="Aono N."/>
            <person name="Aoyama T."/>
            <person name="Ambrose B.A."/>
            <person name="Ashton N.W."/>
            <person name="Axtell M.J."/>
            <person name="Barker E."/>
            <person name="Barker M.S."/>
            <person name="Bennetzen J.L."/>
            <person name="Bonawitz N.D."/>
            <person name="Chapple C."/>
            <person name="Cheng C."/>
            <person name="Correa L.G."/>
            <person name="Dacre M."/>
            <person name="DeBarry J."/>
            <person name="Dreyer I."/>
            <person name="Elias M."/>
            <person name="Engstrom E.M."/>
            <person name="Estelle M."/>
            <person name="Feng L."/>
            <person name="Finet C."/>
            <person name="Floyd S.K."/>
            <person name="Frommer W.B."/>
            <person name="Fujita T."/>
            <person name="Gramzow L."/>
            <person name="Gutensohn M."/>
            <person name="Harholt J."/>
            <person name="Hattori M."/>
            <person name="Heyl A."/>
            <person name="Hirai T."/>
            <person name="Hiwatashi Y."/>
            <person name="Ishikawa M."/>
            <person name="Iwata M."/>
            <person name="Karol K.G."/>
            <person name="Koehler B."/>
            <person name="Kolukisaoglu U."/>
            <person name="Kubo M."/>
            <person name="Kurata T."/>
            <person name="Lalonde S."/>
            <person name="Li K."/>
            <person name="Li Y."/>
            <person name="Litt A."/>
            <person name="Lyons E."/>
            <person name="Manning G."/>
            <person name="Maruyama T."/>
            <person name="Michael T.P."/>
            <person name="Mikami K."/>
            <person name="Miyazaki S."/>
            <person name="Morinaga S."/>
            <person name="Murata T."/>
            <person name="Mueller-Roeber B."/>
            <person name="Nelson D.R."/>
            <person name="Obara M."/>
            <person name="Oguri Y."/>
            <person name="Olmstead R.G."/>
            <person name="Onodera N."/>
            <person name="Petersen B.L."/>
            <person name="Pils B."/>
            <person name="Prigge M."/>
            <person name="Rensing S.A."/>
            <person name="Riano-Pachon D.M."/>
            <person name="Roberts A.W."/>
            <person name="Sato Y."/>
            <person name="Scheller H.V."/>
            <person name="Schulz B."/>
            <person name="Schulz C."/>
            <person name="Shakirov E.V."/>
            <person name="Shibagaki N."/>
            <person name="Shinohara N."/>
            <person name="Shippen D.E."/>
            <person name="Soerensen I."/>
            <person name="Sotooka R."/>
            <person name="Sugimoto N."/>
            <person name="Sugita M."/>
            <person name="Sumikawa N."/>
            <person name="Tanurdzic M."/>
            <person name="Theissen G."/>
            <person name="Ulvskov P."/>
            <person name="Wakazuki S."/>
            <person name="Weng J.K."/>
            <person name="Willats W.W."/>
            <person name="Wipf D."/>
            <person name="Wolf P.G."/>
            <person name="Yang L."/>
            <person name="Zimmer A.D."/>
            <person name="Zhu Q."/>
            <person name="Mitros T."/>
            <person name="Hellsten U."/>
            <person name="Loque D."/>
            <person name="Otillar R."/>
            <person name="Salamov A."/>
            <person name="Schmutz J."/>
            <person name="Shapiro H."/>
            <person name="Lindquist E."/>
            <person name="Lucas S."/>
            <person name="Rokhsar D."/>
            <person name="Grigoriev I.V."/>
        </authorList>
    </citation>
    <scope>NUCLEOTIDE SEQUENCE [LARGE SCALE GENOMIC DNA]</scope>
</reference>
<dbReference type="STRING" id="88036.D8RJ99"/>
<dbReference type="AlphaFoldDB" id="D8RJ99"/>